<evidence type="ECO:0000313" key="8">
    <source>
        <dbReference type="EMBL" id="KAL3231189.1"/>
    </source>
</evidence>
<dbReference type="InterPro" id="IPR040456">
    <property type="entry name" value="RNase_H2_suB"/>
</dbReference>
<name>A0ABR4NSA3_9SACH</name>
<organism evidence="8 9">
    <name type="scientific">Nakaseomyces bracarensis</name>
    <dbReference type="NCBI Taxonomy" id="273131"/>
    <lineage>
        <taxon>Eukaryota</taxon>
        <taxon>Fungi</taxon>
        <taxon>Dikarya</taxon>
        <taxon>Ascomycota</taxon>
        <taxon>Saccharomycotina</taxon>
        <taxon>Saccharomycetes</taxon>
        <taxon>Saccharomycetales</taxon>
        <taxon>Saccharomycetaceae</taxon>
        <taxon>Nakaseomyces</taxon>
    </lineage>
</organism>
<evidence type="ECO:0000256" key="4">
    <source>
        <dbReference type="ARBA" id="ARBA00024778"/>
    </source>
</evidence>
<dbReference type="EMBL" id="JBEVYD010000008">
    <property type="protein sequence ID" value="KAL3231189.1"/>
    <property type="molecule type" value="Genomic_DNA"/>
</dbReference>
<keyword evidence="3" id="KW-0539">Nucleus</keyword>
<protein>
    <recommendedName>
        <fullName evidence="2">Ribonuclease H2 subunit B</fullName>
    </recommendedName>
    <alternativeName>
        <fullName evidence="5">Ribonuclease HI subunit B</fullName>
    </alternativeName>
</protein>
<comment type="function">
    <text evidence="4">Non catalytic subunit of RNase H2, an endonuclease that specifically degrades the RNA of RNA:DNA hybrids. Participates in DNA replication, possibly by mediating the removal of lagging-strand Okazaki fragment RNA primers during DNA replication. Mediates the excision of single ribonucleotides from DNA:RNA duplexes.</text>
</comment>
<keyword evidence="9" id="KW-1185">Reference proteome</keyword>
<evidence type="ECO:0000259" key="6">
    <source>
        <dbReference type="Pfam" id="PF09468"/>
    </source>
</evidence>
<evidence type="ECO:0000256" key="3">
    <source>
        <dbReference type="ARBA" id="ARBA00023242"/>
    </source>
</evidence>
<accession>A0ABR4NSA3</accession>
<proteinExistence type="predicted"/>
<feature type="domain" description="Ribonuclease H2 subunit B wHTH" evidence="6">
    <location>
        <begin position="118"/>
        <end position="258"/>
    </location>
</feature>
<dbReference type="PANTHER" id="PTHR13383">
    <property type="entry name" value="RIBONUCLEASE H2 SUBUNIT B"/>
    <property type="match status" value="1"/>
</dbReference>
<evidence type="ECO:0000256" key="2">
    <source>
        <dbReference type="ARBA" id="ARBA00019062"/>
    </source>
</evidence>
<evidence type="ECO:0000313" key="9">
    <source>
        <dbReference type="Proteomes" id="UP001623330"/>
    </source>
</evidence>
<dbReference type="Proteomes" id="UP001623330">
    <property type="component" value="Unassembled WGS sequence"/>
</dbReference>
<dbReference type="Pfam" id="PF09468">
    <property type="entry name" value="RNase_H2-Ydr279"/>
    <property type="match status" value="1"/>
</dbReference>
<gene>
    <name evidence="8" type="ORF">RNJ44_00828</name>
</gene>
<dbReference type="PANTHER" id="PTHR13383:SF11">
    <property type="entry name" value="RIBONUCLEASE H2 SUBUNIT B"/>
    <property type="match status" value="1"/>
</dbReference>
<comment type="subcellular location">
    <subcellularLocation>
        <location evidence="1">Nucleus</location>
    </subcellularLocation>
</comment>
<feature type="domain" description="Rnh202 triple barrel" evidence="7">
    <location>
        <begin position="17"/>
        <end position="115"/>
    </location>
</feature>
<evidence type="ECO:0000256" key="1">
    <source>
        <dbReference type="ARBA" id="ARBA00004123"/>
    </source>
</evidence>
<dbReference type="Pfam" id="PF17745">
    <property type="entry name" value="Ydr279_N"/>
    <property type="match status" value="1"/>
</dbReference>
<evidence type="ECO:0000256" key="5">
    <source>
        <dbReference type="ARBA" id="ARBA00033464"/>
    </source>
</evidence>
<dbReference type="InterPro" id="IPR019024">
    <property type="entry name" value="RNase_H2_suB_wHTH"/>
</dbReference>
<evidence type="ECO:0000259" key="7">
    <source>
        <dbReference type="Pfam" id="PF17745"/>
    </source>
</evidence>
<reference evidence="8 9" key="1">
    <citation type="submission" date="2024-05" db="EMBL/GenBank/DDBJ databases">
        <title>Long read based assembly of the Candida bracarensis genome reveals expanded adhesin content.</title>
        <authorList>
            <person name="Marcet-Houben M."/>
            <person name="Ksiezopolska E."/>
            <person name="Gabaldon T."/>
        </authorList>
    </citation>
    <scope>NUCLEOTIDE SEQUENCE [LARGE SCALE GENOMIC DNA]</scope>
    <source>
        <strain evidence="8 9">CBM6</strain>
    </source>
</reference>
<dbReference type="InterPro" id="IPR041195">
    <property type="entry name" value="Rnh202_N"/>
</dbReference>
<comment type="caution">
    <text evidence="8">The sequence shown here is derived from an EMBL/GenBank/DDBJ whole genome shotgun (WGS) entry which is preliminary data.</text>
</comment>
<sequence length="342" mass="39058">MSSIKEEETPDGIYFLPNGVQLFGDSQLFSLQNPSNIKSKGRVTLLIESKEIYQVSNYKFGQGRKYERTKDEINDRYHYDEQGKPLRSAIMVQEDDKTKYEVLPTSTLKLLTKYDLGYNLISYKFKESQAINEKEYVKDSGNNALVKDDNKYLTLRDYADYLVDTCDKNWEHVPMDILATSLSKISETIEEAGDTYYKITIESVLKYLSGKVINLVQNFPNSLKTPSGLDDRMQLCFKIFMSVNILISLIPKFVYQKLRSYEQELEGLGISIETAFEGYQTFTEQMYNSKAEEALLLESATTVGLGGEEPVKNFKKAKPKTTAKKPKVAFGRGAIDGFFKKK</sequence>